<dbReference type="PANTHER" id="PTHR31435:SF9">
    <property type="entry name" value="PROTEIN NATD1"/>
    <property type="match status" value="1"/>
</dbReference>
<dbReference type="EMBL" id="JMSZ01000001">
    <property type="protein sequence ID" value="KDE41447.1"/>
    <property type="molecule type" value="Genomic_DNA"/>
</dbReference>
<keyword evidence="3" id="KW-1185">Reference proteome</keyword>
<dbReference type="Pfam" id="PF14542">
    <property type="entry name" value="Acetyltransf_CG"/>
    <property type="match status" value="1"/>
</dbReference>
<dbReference type="PROSITE" id="PS51729">
    <property type="entry name" value="GNAT_YJDJ"/>
    <property type="match status" value="1"/>
</dbReference>
<dbReference type="RefSeq" id="WP_036542491.1">
    <property type="nucleotide sequence ID" value="NZ_JMSZ01000001.1"/>
</dbReference>
<dbReference type="OrthoDB" id="9813275at2"/>
<dbReference type="PANTHER" id="PTHR31435">
    <property type="entry name" value="PROTEIN NATD1"/>
    <property type="match status" value="1"/>
</dbReference>
<dbReference type="InterPro" id="IPR045057">
    <property type="entry name" value="Gcn5-rel_NAT"/>
</dbReference>
<dbReference type="SUPFAM" id="SSF55729">
    <property type="entry name" value="Acyl-CoA N-acyltransferases (Nat)"/>
    <property type="match status" value="1"/>
</dbReference>
<evidence type="ECO:0000313" key="3">
    <source>
        <dbReference type="Proteomes" id="UP000027318"/>
    </source>
</evidence>
<dbReference type="InterPro" id="IPR016181">
    <property type="entry name" value="Acyl_CoA_acyltransferase"/>
</dbReference>
<sequence>MIQHQPQQQRFCLHLDGEEAVLDYQLKGSQINFTHTYVPDALRGRGIAEQLVRAGLAWACEQQYQIEASCWYVDKFLRKEPSA</sequence>
<gene>
    <name evidence="2" type="ORF">ADINL_0127</name>
</gene>
<dbReference type="Gene3D" id="3.40.630.30">
    <property type="match status" value="1"/>
</dbReference>
<proteinExistence type="predicted"/>
<comment type="caution">
    <text evidence="2">The sequence shown here is derived from an EMBL/GenBank/DDBJ whole genome shotgun (WGS) entry which is preliminary data.</text>
</comment>
<dbReference type="Proteomes" id="UP000027318">
    <property type="component" value="Unassembled WGS sequence"/>
</dbReference>
<evidence type="ECO:0000313" key="2">
    <source>
        <dbReference type="EMBL" id="KDE41447.1"/>
    </source>
</evidence>
<organism evidence="2 3">
    <name type="scientific">Nitrincola lacisaponensis</name>
    <dbReference type="NCBI Taxonomy" id="267850"/>
    <lineage>
        <taxon>Bacteria</taxon>
        <taxon>Pseudomonadati</taxon>
        <taxon>Pseudomonadota</taxon>
        <taxon>Gammaproteobacteria</taxon>
        <taxon>Oceanospirillales</taxon>
        <taxon>Oceanospirillaceae</taxon>
        <taxon>Nitrincola</taxon>
    </lineage>
</organism>
<name>A0A063YB04_9GAMM</name>
<dbReference type="InterPro" id="IPR031165">
    <property type="entry name" value="GNAT_YJDJ"/>
</dbReference>
<evidence type="ECO:0000259" key="1">
    <source>
        <dbReference type="PROSITE" id="PS51729"/>
    </source>
</evidence>
<reference evidence="2 3" key="1">
    <citation type="journal article" date="2005" name="Int. J. Syst. Evol. Microbiol.">
        <title>Nitrincola lacisaponensis gen. nov., sp. nov., a novel alkaliphilic bacterium isolated from an alkaline, saline lake.</title>
        <authorList>
            <person name="Dimitriu P.A."/>
            <person name="Shukla S.K."/>
            <person name="Conradt J."/>
            <person name="Marquez M.C."/>
            <person name="Ventosa A."/>
            <person name="Maglia A."/>
            <person name="Peyton B.M."/>
            <person name="Pinkart H.C."/>
            <person name="Mormile M.R."/>
        </authorList>
    </citation>
    <scope>NUCLEOTIDE SEQUENCE [LARGE SCALE GENOMIC DNA]</scope>
    <source>
        <strain evidence="2 3">4CA</strain>
    </source>
</reference>
<accession>A0A063YB04</accession>
<dbReference type="AlphaFoldDB" id="A0A063YB04"/>
<feature type="domain" description="N-acetyltransferase" evidence="1">
    <location>
        <begin position="3"/>
        <end position="83"/>
    </location>
</feature>
<protein>
    <recommendedName>
        <fullName evidence="1">N-acetyltransferase domain-containing protein</fullName>
    </recommendedName>
</protein>
<dbReference type="STRING" id="267850.ADINL_0127"/>